<evidence type="ECO:0000256" key="9">
    <source>
        <dbReference type="PIRSR" id="PIRSR639901-2"/>
    </source>
</evidence>
<dbReference type="Gene3D" id="3.40.50.11720">
    <property type="entry name" value="3-Deoxy-D-manno-octulosonic-acid transferase, N-terminal domain"/>
    <property type="match status" value="1"/>
</dbReference>
<proteinExistence type="inferred from homology"/>
<evidence type="ECO:0000256" key="7">
    <source>
        <dbReference type="ARBA" id="ARBA00049183"/>
    </source>
</evidence>
<gene>
    <name evidence="12" type="primary">waaA_2</name>
    <name evidence="12" type="ORF">ROA7450_02420</name>
</gene>
<protein>
    <recommendedName>
        <fullName evidence="4 10">3-deoxy-D-manno-octulosonic acid transferase</fullName>
        <shortName evidence="10">Kdo transferase</shortName>
        <ecNumber evidence="3 10">2.4.99.12</ecNumber>
    </recommendedName>
    <alternativeName>
        <fullName evidence="6 10">Lipid IV(A) 3-deoxy-D-manno-octulosonic acid transferase</fullName>
    </alternativeName>
</protein>
<evidence type="ECO:0000256" key="5">
    <source>
        <dbReference type="ARBA" id="ARBA00022679"/>
    </source>
</evidence>
<evidence type="ECO:0000256" key="10">
    <source>
        <dbReference type="RuleBase" id="RU365103"/>
    </source>
</evidence>
<keyword evidence="10" id="KW-0448">Lipopolysaccharide biosynthesis</keyword>
<evidence type="ECO:0000256" key="8">
    <source>
        <dbReference type="PIRSR" id="PIRSR639901-1"/>
    </source>
</evidence>
<evidence type="ECO:0000256" key="2">
    <source>
        <dbReference type="ARBA" id="ARBA00004713"/>
    </source>
</evidence>
<keyword evidence="12" id="KW-0328">Glycosyltransferase</keyword>
<evidence type="ECO:0000256" key="6">
    <source>
        <dbReference type="ARBA" id="ARBA00031445"/>
    </source>
</evidence>
<keyword evidence="10" id="KW-0472">Membrane</keyword>
<reference evidence="12 13" key="1">
    <citation type="submission" date="2017-03" db="EMBL/GenBank/DDBJ databases">
        <authorList>
            <person name="Afonso C.L."/>
            <person name="Miller P.J."/>
            <person name="Scott M.A."/>
            <person name="Spackman E."/>
            <person name="Goraichik I."/>
            <person name="Dimitrov K.M."/>
            <person name="Suarez D.L."/>
            <person name="Swayne D.E."/>
        </authorList>
    </citation>
    <scope>NUCLEOTIDE SEQUENCE [LARGE SCALE GENOMIC DNA]</scope>
    <source>
        <strain evidence="12 13">CECT 7450</strain>
    </source>
</reference>
<evidence type="ECO:0000313" key="12">
    <source>
        <dbReference type="EMBL" id="SLN49113.1"/>
    </source>
</evidence>
<dbReference type="Gene3D" id="3.40.50.2000">
    <property type="entry name" value="Glycogen Phosphorylase B"/>
    <property type="match status" value="1"/>
</dbReference>
<dbReference type="GO" id="GO:0009245">
    <property type="term" value="P:lipid A biosynthetic process"/>
    <property type="evidence" value="ECO:0007669"/>
    <property type="project" value="TreeGrafter"/>
</dbReference>
<dbReference type="OrthoDB" id="9789797at2"/>
<dbReference type="Proteomes" id="UP000193061">
    <property type="component" value="Unassembled WGS sequence"/>
</dbReference>
<keyword evidence="13" id="KW-1185">Reference proteome</keyword>
<dbReference type="UniPathway" id="UPA00958"/>
<keyword evidence="5 10" id="KW-0808">Transferase</keyword>
<dbReference type="AlphaFoldDB" id="A0A1X6ZE62"/>
<dbReference type="Pfam" id="PF04413">
    <property type="entry name" value="Glycos_transf_N"/>
    <property type="match status" value="1"/>
</dbReference>
<comment type="catalytic activity">
    <reaction evidence="7 10">
        <text>lipid IVA (E. coli) + CMP-3-deoxy-beta-D-manno-octulosonate = alpha-Kdo-(2-&gt;6)-lipid IVA (E. coli) + CMP + H(+)</text>
        <dbReference type="Rhea" id="RHEA:28066"/>
        <dbReference type="ChEBI" id="CHEBI:15378"/>
        <dbReference type="ChEBI" id="CHEBI:58603"/>
        <dbReference type="ChEBI" id="CHEBI:60364"/>
        <dbReference type="ChEBI" id="CHEBI:60377"/>
        <dbReference type="ChEBI" id="CHEBI:85987"/>
        <dbReference type="EC" id="2.4.99.12"/>
    </reaction>
</comment>
<dbReference type="EMBL" id="FWFX01000007">
    <property type="protein sequence ID" value="SLN49113.1"/>
    <property type="molecule type" value="Genomic_DNA"/>
</dbReference>
<sequence>MTQTSTPFLIRVYNAGANLIAPLAYRRVRKKLSSHGIDPKRCPERLGHPTQTRPEGPLIWFHAASVGETLSVLRLITHLGEIHPDYAFLITSGTATSAQIVAKRLPPRCQHQFAPLDSRKALHRFLDYWKPSAAVFVESELWPQMLQQTKARNIPLALVNARISERSFSRWQRFLTIAQFVLWHFDLIHTQDERTTQRLHQMGFSHAFTGQNLKSVSGPLPYDTEELTSVQVQIGDRPVWLASSTHPGEDEIMLETHQDLLRTHKDALLILVPRHPERATAIEALIKGKSLKHTRRSDGDGVAKDTQVYLADTLGETGLWYALSPLTCLCGSFTPVGGHNPYEPAYAGSAVLHGPLYANFAQTYADFDTHGGAVEVHDAAVLSTKLSTLLTDFTALKKLQDQSQAFAQKQEGMLDDLRATLSKALSLG</sequence>
<feature type="domain" description="3-deoxy-D-manno-octulosonic-acid transferase N-terminal" evidence="11">
    <location>
        <begin position="41"/>
        <end position="214"/>
    </location>
</feature>
<evidence type="ECO:0000313" key="13">
    <source>
        <dbReference type="Proteomes" id="UP000193061"/>
    </source>
</evidence>
<keyword evidence="10" id="KW-1003">Cell membrane</keyword>
<organism evidence="12 13">
    <name type="scientific">Roseovarius albus</name>
    <dbReference type="NCBI Taxonomy" id="1247867"/>
    <lineage>
        <taxon>Bacteria</taxon>
        <taxon>Pseudomonadati</taxon>
        <taxon>Pseudomonadota</taxon>
        <taxon>Alphaproteobacteria</taxon>
        <taxon>Rhodobacterales</taxon>
        <taxon>Roseobacteraceae</taxon>
        <taxon>Roseovarius</taxon>
    </lineage>
</organism>
<evidence type="ECO:0000256" key="3">
    <source>
        <dbReference type="ARBA" id="ARBA00012621"/>
    </source>
</evidence>
<dbReference type="GO" id="GO:0009244">
    <property type="term" value="P:lipopolysaccharide core region biosynthetic process"/>
    <property type="evidence" value="ECO:0007669"/>
    <property type="project" value="UniProtKB-UniRule"/>
</dbReference>
<dbReference type="InterPro" id="IPR039901">
    <property type="entry name" value="Kdotransferase"/>
</dbReference>
<feature type="active site" description="Proton acceptor" evidence="8">
    <location>
        <position position="68"/>
    </location>
</feature>
<dbReference type="PANTHER" id="PTHR42755:SF1">
    <property type="entry name" value="3-DEOXY-D-MANNO-OCTULOSONIC ACID TRANSFERASE, MITOCHONDRIAL-RELATED"/>
    <property type="match status" value="1"/>
</dbReference>
<dbReference type="PANTHER" id="PTHR42755">
    <property type="entry name" value="3-DEOXY-MANNO-OCTULOSONATE CYTIDYLYLTRANSFERASE"/>
    <property type="match status" value="1"/>
</dbReference>
<evidence type="ECO:0000256" key="4">
    <source>
        <dbReference type="ARBA" id="ARBA00019077"/>
    </source>
</evidence>
<evidence type="ECO:0000259" key="11">
    <source>
        <dbReference type="Pfam" id="PF04413"/>
    </source>
</evidence>
<comment type="pathway">
    <text evidence="2 10">Bacterial outer membrane biogenesis; LPS core biosynthesis.</text>
</comment>
<comment type="subcellular location">
    <subcellularLocation>
        <location evidence="10">Cell membrane</location>
    </subcellularLocation>
</comment>
<dbReference type="GO" id="GO:0043842">
    <property type="term" value="F:Kdo transferase activity"/>
    <property type="evidence" value="ECO:0007669"/>
    <property type="project" value="UniProtKB-EC"/>
</dbReference>
<dbReference type="GO" id="GO:0005886">
    <property type="term" value="C:plasma membrane"/>
    <property type="evidence" value="ECO:0007669"/>
    <property type="project" value="UniProtKB-SubCell"/>
</dbReference>
<dbReference type="EC" id="2.4.99.12" evidence="3 10"/>
<evidence type="ECO:0000256" key="1">
    <source>
        <dbReference type="ARBA" id="ARBA00003394"/>
    </source>
</evidence>
<feature type="site" description="Transition state stabilizer" evidence="9">
    <location>
        <position position="138"/>
    </location>
</feature>
<dbReference type="RefSeq" id="WP_085806005.1">
    <property type="nucleotide sequence ID" value="NZ_FWFX01000007.1"/>
</dbReference>
<feature type="site" description="Transition state stabilizer" evidence="9">
    <location>
        <position position="214"/>
    </location>
</feature>
<comment type="function">
    <text evidence="1 10">Involved in lipopolysaccharide (LPS) biosynthesis. Catalyzes the transfer of 3-deoxy-D-manno-octulosonate (Kdo) residue(s) from CMP-Kdo to lipid IV(A), the tetraacyldisaccharide-1,4'-bisphosphate precursor of lipid A.</text>
</comment>
<dbReference type="InterPro" id="IPR038107">
    <property type="entry name" value="Glycos_transf_N_sf"/>
</dbReference>
<accession>A0A1X6ZE62</accession>
<name>A0A1X6ZE62_9RHOB</name>
<comment type="similarity">
    <text evidence="10">Belongs to the glycosyltransferase group 1 family.</text>
</comment>
<dbReference type="InterPro" id="IPR007507">
    <property type="entry name" value="Glycos_transf_N"/>
</dbReference>